<dbReference type="Proteomes" id="UP000294257">
    <property type="component" value="Unassembled WGS sequence"/>
</dbReference>
<dbReference type="InterPro" id="IPR011990">
    <property type="entry name" value="TPR-like_helical_dom_sf"/>
</dbReference>
<dbReference type="Gene3D" id="1.25.40.10">
    <property type="entry name" value="Tetratricopeptide repeat domain"/>
    <property type="match status" value="1"/>
</dbReference>
<dbReference type="AlphaFoldDB" id="A0A4Q7KJG0"/>
<dbReference type="EMBL" id="SGWQ01000009">
    <property type="protein sequence ID" value="RZS34375.1"/>
    <property type="molecule type" value="Genomic_DNA"/>
</dbReference>
<evidence type="ECO:0000313" key="1">
    <source>
        <dbReference type="EMBL" id="RZS34375.1"/>
    </source>
</evidence>
<reference evidence="1 2" key="1">
    <citation type="submission" date="2019-02" db="EMBL/GenBank/DDBJ databases">
        <title>Genomic Encyclopedia of Type Strains, Phase IV (KMG-IV): sequencing the most valuable type-strain genomes for metagenomic binning, comparative biology and taxonomic classification.</title>
        <authorList>
            <person name="Goeker M."/>
        </authorList>
    </citation>
    <scope>NUCLEOTIDE SEQUENCE [LARGE SCALE GENOMIC DNA]</scope>
    <source>
        <strain evidence="1 2">DSM 101727</strain>
    </source>
</reference>
<protein>
    <submittedName>
        <fullName evidence="1">Transcriptional activator</fullName>
    </submittedName>
</protein>
<dbReference type="SUPFAM" id="SSF48452">
    <property type="entry name" value="TPR-like"/>
    <property type="match status" value="1"/>
</dbReference>
<sequence>MGFVDQLPTMAESPTDWAPREAVIAGHLVERAYSLIDAGQIVEAVAAVNEAVALVRENVVEEDGYAKQLPAALTAQGVVWLHSGAAFDDALDVFEEGMSIYRGMARYSPTAEIDMAYGLYQLGIALIRGGRHAEALTFLRECVRVLLPWADREPGRHDALLDSARHLLDQTAIVVARQALT</sequence>
<comment type="caution">
    <text evidence="1">The sequence shown here is derived from an EMBL/GenBank/DDBJ whole genome shotgun (WGS) entry which is preliminary data.</text>
</comment>
<evidence type="ECO:0000313" key="2">
    <source>
        <dbReference type="Proteomes" id="UP000294257"/>
    </source>
</evidence>
<dbReference type="RefSeq" id="WP_165401488.1">
    <property type="nucleotide sequence ID" value="NZ_SGWQ01000009.1"/>
</dbReference>
<keyword evidence="2" id="KW-1185">Reference proteome</keyword>
<proteinExistence type="predicted"/>
<accession>A0A4Q7KJG0</accession>
<gene>
    <name evidence="1" type="ORF">EV193_109162</name>
</gene>
<name>A0A4Q7KJG0_9PSEU</name>
<organism evidence="1 2">
    <name type="scientific">Herbihabitans rhizosphaerae</name>
    <dbReference type="NCBI Taxonomy" id="1872711"/>
    <lineage>
        <taxon>Bacteria</taxon>
        <taxon>Bacillati</taxon>
        <taxon>Actinomycetota</taxon>
        <taxon>Actinomycetes</taxon>
        <taxon>Pseudonocardiales</taxon>
        <taxon>Pseudonocardiaceae</taxon>
        <taxon>Herbihabitans</taxon>
    </lineage>
</organism>